<organism evidence="4 5">
    <name type="scientific">Salmo trutta</name>
    <name type="common">Brown trout</name>
    <dbReference type="NCBI Taxonomy" id="8032"/>
    <lineage>
        <taxon>Eukaryota</taxon>
        <taxon>Metazoa</taxon>
        <taxon>Chordata</taxon>
        <taxon>Craniata</taxon>
        <taxon>Vertebrata</taxon>
        <taxon>Euteleostomi</taxon>
        <taxon>Actinopterygii</taxon>
        <taxon>Neopterygii</taxon>
        <taxon>Teleostei</taxon>
        <taxon>Protacanthopterygii</taxon>
        <taxon>Salmoniformes</taxon>
        <taxon>Salmonidae</taxon>
        <taxon>Salmoninae</taxon>
        <taxon>Salmo</taxon>
    </lineage>
</organism>
<dbReference type="GO" id="GO:0008630">
    <property type="term" value="P:intrinsic apoptotic signaling pathway in response to DNA damage"/>
    <property type="evidence" value="ECO:0007669"/>
    <property type="project" value="TreeGrafter"/>
</dbReference>
<dbReference type="GeneTree" id="ENSGT00940000178223"/>
<keyword evidence="5" id="KW-1185">Reference proteome</keyword>
<feature type="domain" description="Bcl-2 Bcl-2 homology region 1-3" evidence="3">
    <location>
        <begin position="69"/>
        <end position="152"/>
    </location>
</feature>
<dbReference type="GO" id="GO:0051400">
    <property type="term" value="F:BH domain binding"/>
    <property type="evidence" value="ECO:0007669"/>
    <property type="project" value="TreeGrafter"/>
</dbReference>
<dbReference type="GO" id="GO:0008053">
    <property type="term" value="P:mitochondrial fusion"/>
    <property type="evidence" value="ECO:0007669"/>
    <property type="project" value="TreeGrafter"/>
</dbReference>
<keyword evidence="2" id="KW-0053">Apoptosis</keyword>
<dbReference type="AlphaFoldDB" id="A0A673ZGM9"/>
<reference evidence="4" key="2">
    <citation type="submission" date="2025-08" db="UniProtKB">
        <authorList>
            <consortium name="Ensembl"/>
        </authorList>
    </citation>
    <scope>IDENTIFICATION</scope>
</reference>
<evidence type="ECO:0000256" key="2">
    <source>
        <dbReference type="ARBA" id="ARBA00022703"/>
    </source>
</evidence>
<reference evidence="4" key="1">
    <citation type="submission" date="2021-04" db="EMBL/GenBank/DDBJ databases">
        <authorList>
            <consortium name="Wellcome Sanger Institute Data Sharing"/>
        </authorList>
    </citation>
    <scope>NUCLEOTIDE SEQUENCE [LARGE SCALE GENOMIC DNA]</scope>
</reference>
<reference evidence="4" key="3">
    <citation type="submission" date="2025-09" db="UniProtKB">
        <authorList>
            <consortium name="Ensembl"/>
        </authorList>
    </citation>
    <scope>IDENTIFICATION</scope>
</reference>
<evidence type="ECO:0000313" key="5">
    <source>
        <dbReference type="Proteomes" id="UP000472277"/>
    </source>
</evidence>
<protein>
    <recommendedName>
        <fullName evidence="3">Bcl-2 Bcl-2 homology region 1-3 domain-containing protein</fullName>
    </recommendedName>
</protein>
<dbReference type="InterPro" id="IPR046371">
    <property type="entry name" value="Bcl-2_BH1-3"/>
</dbReference>
<dbReference type="GO" id="GO:0015267">
    <property type="term" value="F:channel activity"/>
    <property type="evidence" value="ECO:0007669"/>
    <property type="project" value="TreeGrafter"/>
</dbReference>
<dbReference type="GO" id="GO:0005741">
    <property type="term" value="C:mitochondrial outer membrane"/>
    <property type="evidence" value="ECO:0007669"/>
    <property type="project" value="TreeGrafter"/>
</dbReference>
<dbReference type="InParanoid" id="A0A673ZGM9"/>
<evidence type="ECO:0000256" key="1">
    <source>
        <dbReference type="ARBA" id="ARBA00009458"/>
    </source>
</evidence>
<dbReference type="Proteomes" id="UP000472277">
    <property type="component" value="Chromosome 1"/>
</dbReference>
<name>A0A673ZGM9_SALTR</name>
<dbReference type="PROSITE" id="PS50062">
    <property type="entry name" value="BCL2_FAMILY"/>
    <property type="match status" value="1"/>
</dbReference>
<dbReference type="Gene3D" id="1.10.437.10">
    <property type="entry name" value="Blc2-like"/>
    <property type="match status" value="1"/>
</dbReference>
<dbReference type="GO" id="GO:0097192">
    <property type="term" value="P:extrinsic apoptotic signaling pathway in absence of ligand"/>
    <property type="evidence" value="ECO:0007669"/>
    <property type="project" value="TreeGrafter"/>
</dbReference>
<comment type="similarity">
    <text evidence="1">Belongs to the Bcl-2 family.</text>
</comment>
<dbReference type="PANTHER" id="PTHR11256">
    <property type="entry name" value="BCL-2 RELATED"/>
    <property type="match status" value="1"/>
</dbReference>
<dbReference type="GO" id="GO:0042981">
    <property type="term" value="P:regulation of apoptotic process"/>
    <property type="evidence" value="ECO:0007669"/>
    <property type="project" value="InterPro"/>
</dbReference>
<accession>A0A673ZGM9</accession>
<dbReference type="InterPro" id="IPR036834">
    <property type="entry name" value="Bcl-2-like_sf"/>
</dbReference>
<dbReference type="InterPro" id="IPR026298">
    <property type="entry name" value="Bcl-2_fam"/>
</dbReference>
<evidence type="ECO:0000313" key="4">
    <source>
        <dbReference type="Ensembl" id="ENSSTUP00000045973.1"/>
    </source>
</evidence>
<dbReference type="GO" id="GO:0001836">
    <property type="term" value="P:release of cytochrome c from mitochondria"/>
    <property type="evidence" value="ECO:0007669"/>
    <property type="project" value="TreeGrafter"/>
</dbReference>
<dbReference type="PANTHER" id="PTHR11256:SF10">
    <property type="entry name" value="BCL-2-RELATED PROTEIN A1"/>
    <property type="match status" value="1"/>
</dbReference>
<dbReference type="Pfam" id="PF00452">
    <property type="entry name" value="Bcl-2"/>
    <property type="match status" value="1"/>
</dbReference>
<dbReference type="OMA" id="MAICIYS"/>
<dbReference type="SUPFAM" id="SSF56854">
    <property type="entry name" value="Bcl-2 inhibitors of programmed cell death"/>
    <property type="match status" value="1"/>
</dbReference>
<dbReference type="InterPro" id="IPR002475">
    <property type="entry name" value="Bcl2-like"/>
</dbReference>
<evidence type="ECO:0000259" key="3">
    <source>
        <dbReference type="Pfam" id="PF00452"/>
    </source>
</evidence>
<dbReference type="Ensembl" id="ENSSTUT00000047972.1">
    <property type="protein sequence ID" value="ENSSTUP00000045973.1"/>
    <property type="gene ID" value="ENSSTUG00000019355.1"/>
</dbReference>
<proteinExistence type="inferred from homology"/>
<sequence>MRRLAVQPEVKMVSYYDRIMDQAAVILRGYVIERFFRAEGIQMSPEELGGTPNELQGHELKEMVDGLLEITEELNTNAELQHLISEVPVYCIQDVFFATTKEIFTDGINFGKVAAVHHLACKLIHRAHSQNQPQVMVNIINWTLQFIREYICKNSWPKVLRMTQMLIFTKSAASVCMMAICIYSRML</sequence>